<dbReference type="EMBL" id="WMIF01000006">
    <property type="protein sequence ID" value="MTH34137.1"/>
    <property type="molecule type" value="Genomic_DNA"/>
</dbReference>
<keyword evidence="1" id="KW-0732">Signal</keyword>
<keyword evidence="3" id="KW-1185">Reference proteome</keyword>
<dbReference type="OrthoDB" id="7875287at2"/>
<dbReference type="RefSeq" id="WP_155063697.1">
    <property type="nucleotide sequence ID" value="NZ_WMIF01000006.1"/>
</dbReference>
<sequence>MRWKILASCLMLMCVNACANTQASDAAICDGTRTSRQALAAALVEDGGPQSQRAGLLVLDKMRAGCLN</sequence>
<organism evidence="2 3">
    <name type="scientific">Paracoccus limosus</name>
    <dbReference type="NCBI Taxonomy" id="913252"/>
    <lineage>
        <taxon>Bacteria</taxon>
        <taxon>Pseudomonadati</taxon>
        <taxon>Pseudomonadota</taxon>
        <taxon>Alphaproteobacteria</taxon>
        <taxon>Rhodobacterales</taxon>
        <taxon>Paracoccaceae</taxon>
        <taxon>Paracoccus</taxon>
    </lineage>
</organism>
<dbReference type="Proteomes" id="UP000442533">
    <property type="component" value="Unassembled WGS sequence"/>
</dbReference>
<feature type="chain" id="PRO_5032358953" description="Secreted protein" evidence="1">
    <location>
        <begin position="20"/>
        <end position="68"/>
    </location>
</feature>
<reference evidence="2 3" key="1">
    <citation type="submission" date="2019-11" db="EMBL/GenBank/DDBJ databases">
        <authorList>
            <person name="Dong K."/>
        </authorList>
    </citation>
    <scope>NUCLEOTIDE SEQUENCE [LARGE SCALE GENOMIC DNA]</scope>
    <source>
        <strain evidence="2 3">JCM 17370</strain>
    </source>
</reference>
<protein>
    <recommendedName>
        <fullName evidence="4">Secreted protein</fullName>
    </recommendedName>
</protein>
<evidence type="ECO:0000256" key="1">
    <source>
        <dbReference type="SAM" id="SignalP"/>
    </source>
</evidence>
<evidence type="ECO:0000313" key="3">
    <source>
        <dbReference type="Proteomes" id="UP000442533"/>
    </source>
</evidence>
<name>A0A844H6M8_9RHOB</name>
<evidence type="ECO:0008006" key="4">
    <source>
        <dbReference type="Google" id="ProtNLM"/>
    </source>
</evidence>
<feature type="signal peptide" evidence="1">
    <location>
        <begin position="1"/>
        <end position="19"/>
    </location>
</feature>
<comment type="caution">
    <text evidence="2">The sequence shown here is derived from an EMBL/GenBank/DDBJ whole genome shotgun (WGS) entry which is preliminary data.</text>
</comment>
<evidence type="ECO:0000313" key="2">
    <source>
        <dbReference type="EMBL" id="MTH34137.1"/>
    </source>
</evidence>
<dbReference type="AlphaFoldDB" id="A0A844H6M8"/>
<accession>A0A844H6M8</accession>
<proteinExistence type="predicted"/>
<gene>
    <name evidence="2" type="ORF">GL279_05920</name>
</gene>